<dbReference type="AlphaFoldDB" id="A2DEJ8"/>
<proteinExistence type="predicted"/>
<reference evidence="1" key="2">
    <citation type="journal article" date="2007" name="Science">
        <title>Draft genome sequence of the sexually transmitted pathogen Trichomonas vaginalis.</title>
        <authorList>
            <person name="Carlton J.M."/>
            <person name="Hirt R.P."/>
            <person name="Silva J.C."/>
            <person name="Delcher A.L."/>
            <person name="Schatz M."/>
            <person name="Zhao Q."/>
            <person name="Wortman J.R."/>
            <person name="Bidwell S.L."/>
            <person name="Alsmark U.C.M."/>
            <person name="Besteiro S."/>
            <person name="Sicheritz-Ponten T."/>
            <person name="Noel C.J."/>
            <person name="Dacks J.B."/>
            <person name="Foster P.G."/>
            <person name="Simillion C."/>
            <person name="Van de Peer Y."/>
            <person name="Miranda-Saavedra D."/>
            <person name="Barton G.J."/>
            <person name="Westrop G.D."/>
            <person name="Mueller S."/>
            <person name="Dessi D."/>
            <person name="Fiori P.L."/>
            <person name="Ren Q."/>
            <person name="Paulsen I."/>
            <person name="Zhang H."/>
            <person name="Bastida-Corcuera F.D."/>
            <person name="Simoes-Barbosa A."/>
            <person name="Brown M.T."/>
            <person name="Hayes R.D."/>
            <person name="Mukherjee M."/>
            <person name="Okumura C.Y."/>
            <person name="Schneider R."/>
            <person name="Smith A.J."/>
            <person name="Vanacova S."/>
            <person name="Villalvazo M."/>
            <person name="Haas B.J."/>
            <person name="Pertea M."/>
            <person name="Feldblyum T.V."/>
            <person name="Utterback T.R."/>
            <person name="Shu C.L."/>
            <person name="Osoegawa K."/>
            <person name="de Jong P.J."/>
            <person name="Hrdy I."/>
            <person name="Horvathova L."/>
            <person name="Zubacova Z."/>
            <person name="Dolezal P."/>
            <person name="Malik S.B."/>
            <person name="Logsdon J.M. Jr."/>
            <person name="Henze K."/>
            <person name="Gupta A."/>
            <person name="Wang C.C."/>
            <person name="Dunne R.L."/>
            <person name="Upcroft J.A."/>
            <person name="Upcroft P."/>
            <person name="White O."/>
            <person name="Salzberg S.L."/>
            <person name="Tang P."/>
            <person name="Chiu C.-H."/>
            <person name="Lee Y.-S."/>
            <person name="Embley T.M."/>
            <person name="Coombs G.H."/>
            <person name="Mottram J.C."/>
            <person name="Tachezy J."/>
            <person name="Fraser-Liggett C.M."/>
            <person name="Johnson P.J."/>
        </authorList>
    </citation>
    <scope>NUCLEOTIDE SEQUENCE [LARGE SCALE GENOMIC DNA]</scope>
    <source>
        <strain evidence="1">G3</strain>
    </source>
</reference>
<keyword evidence="2" id="KW-1185">Reference proteome</keyword>
<dbReference type="VEuPathDB" id="TrichDB:TVAGG3_0577900"/>
<protein>
    <recommendedName>
        <fullName evidence="3">Right handed beta helix domain-containing protein</fullName>
    </recommendedName>
</protein>
<sequence length="383" mass="42614">MKLEYFSDAETIGNRISPFKEIFSKNCIKYLHRSLNSNQNLQFQPLINKDIILNSEFKTFQDREVYSTYVITLSNTIFQNITEENVAGGAIYATSPLILENVLFQSCKALRGGAIVCSSNLSINSCSFIQCSATASKGSIELRTKAVVNFDFNSSVIHKSTSRNHGGIMRNSKGIFNMFDSNHTTVRANDCVGDTEIQNGFVYITHVVFHNISAAMHHGCLVLTYSVNFEVTDCIFMRCSQGSVITSTSAAITVDFNRQFGKISDCLFYYCNAAQGKTVNAGTHAKMFNCKFSGTKDKEVGENVNHVDCEFNAKFTLFIITGIGFKQDPSYVRPMHDKNVENLIIILKSLGCAIVTGILFTTLHKKIIHWIHASRAIKGTNLV</sequence>
<accession>A2DEJ8</accession>
<dbReference type="SUPFAM" id="SSF51126">
    <property type="entry name" value="Pectin lyase-like"/>
    <property type="match status" value="1"/>
</dbReference>
<organism evidence="1 2">
    <name type="scientific">Trichomonas vaginalis (strain ATCC PRA-98 / G3)</name>
    <dbReference type="NCBI Taxonomy" id="412133"/>
    <lineage>
        <taxon>Eukaryota</taxon>
        <taxon>Metamonada</taxon>
        <taxon>Parabasalia</taxon>
        <taxon>Trichomonadida</taxon>
        <taxon>Trichomonadidae</taxon>
        <taxon>Trichomonas</taxon>
    </lineage>
</organism>
<name>A2DEJ8_TRIV3</name>
<dbReference type="InterPro" id="IPR011050">
    <property type="entry name" value="Pectin_lyase_fold/virulence"/>
</dbReference>
<evidence type="ECO:0000313" key="2">
    <source>
        <dbReference type="Proteomes" id="UP000001542"/>
    </source>
</evidence>
<dbReference type="InParanoid" id="A2DEJ8"/>
<evidence type="ECO:0008006" key="3">
    <source>
        <dbReference type="Google" id="ProtNLM"/>
    </source>
</evidence>
<dbReference type="RefSeq" id="XP_001582111.1">
    <property type="nucleotide sequence ID" value="XM_001582061.1"/>
</dbReference>
<reference evidence="1" key="1">
    <citation type="submission" date="2006-10" db="EMBL/GenBank/DDBJ databases">
        <authorList>
            <person name="Amadeo P."/>
            <person name="Zhao Q."/>
            <person name="Wortman J."/>
            <person name="Fraser-Liggett C."/>
            <person name="Carlton J."/>
        </authorList>
    </citation>
    <scope>NUCLEOTIDE SEQUENCE</scope>
    <source>
        <strain evidence="1">G3</strain>
    </source>
</reference>
<dbReference type="Proteomes" id="UP000001542">
    <property type="component" value="Unassembled WGS sequence"/>
</dbReference>
<evidence type="ECO:0000313" key="1">
    <source>
        <dbReference type="EMBL" id="EAY21125.1"/>
    </source>
</evidence>
<gene>
    <name evidence="1" type="ORF">TVAG_282950</name>
</gene>
<dbReference type="EMBL" id="DS113192">
    <property type="protein sequence ID" value="EAY21125.1"/>
    <property type="molecule type" value="Genomic_DNA"/>
</dbReference>
<dbReference type="KEGG" id="tva:5466673"/>
<dbReference type="VEuPathDB" id="TrichDB:TVAG_282950"/>